<dbReference type="AlphaFoldDB" id="A0A9W7EXK4"/>
<feature type="region of interest" description="Disordered" evidence="1">
    <location>
        <begin position="380"/>
        <end position="425"/>
    </location>
</feature>
<dbReference type="Proteomes" id="UP001162640">
    <property type="component" value="Unassembled WGS sequence"/>
</dbReference>
<evidence type="ECO:0000313" key="3">
    <source>
        <dbReference type="Proteomes" id="UP001162640"/>
    </source>
</evidence>
<feature type="region of interest" description="Disordered" evidence="1">
    <location>
        <begin position="1"/>
        <end position="64"/>
    </location>
</feature>
<gene>
    <name evidence="2" type="ORF">TL16_g12649</name>
</gene>
<protein>
    <submittedName>
        <fullName evidence="2">Uncharacterized protein</fullName>
    </submittedName>
</protein>
<sequence>MEEGVNCAACSGAHRGHTCGRAKDTTRTTTEEEEQQLKVTPMRVTVQEEEEEEEQQPKIATTKLASTPLKGAATRVTVQEQDNDEPTTTNLSATKTNLTGTPLRFKQLPSASTESTPAALASAPPKGPATRVAITTAAATTTTSERTPLKELVNVEVEGQDRTAKISLRDNVNSSQDLEAAFLTNDLEKIVAEEEGCAKIVDIMVDHVNEARTVNSLVLPSTWLLDDDGSTLISPNGKRYPKYIQQQQQSNLMSEIKKSYRDDYAKMVAHAHNNIGIGNGNGFRLATAEEKVFCTTSHRTNPDPDFVVKAYPDDWKFIVNVKVSSRLLALNSRGAKRRAATPTITVVMSLHEERSDELSGSEERSDDVFVYSQFMCDDEEGKGREKKTKEEEEEVEIIDIDSEDDSVKDEEEEEEEEEEEAREKTRFSVGGVVLVAPSKRKQGRKMENKSSRTPPELLGPTTRVKKKKKKKKKGKETVFLSNSSFPVWLKTRKKQWQEKRLEKRGIAIALAPEVTTKSWTAQQETALVAGVVAFKLDFTRIKAEYSPLFDRHTALRTAAAGALVPFHAPWTVEENTALFEGLNTHGLDFDQIKADNEDLFKARSTDQMDRQTSTVYPDKCSALRKELYKGNSITVAGDLQIAEGTNVRHETHGEGVITVVMTSKSLKGKFNGEEKSIRTKQLMSIEGVAVAVTEHMPAPGFPEGWTVDIRFRSTTGHDYYWHPPQGENDDKEAIVYRSYLAITRYYPSIFIDKELFKKRVLKIRKLRELS</sequence>
<reference evidence="3" key="1">
    <citation type="journal article" date="2023" name="Commun. Biol.">
        <title>Genome analysis of Parmales, the sister group of diatoms, reveals the evolutionary specialization of diatoms from phago-mixotrophs to photoautotrophs.</title>
        <authorList>
            <person name="Ban H."/>
            <person name="Sato S."/>
            <person name="Yoshikawa S."/>
            <person name="Yamada K."/>
            <person name="Nakamura Y."/>
            <person name="Ichinomiya M."/>
            <person name="Sato N."/>
            <person name="Blanc-Mathieu R."/>
            <person name="Endo H."/>
            <person name="Kuwata A."/>
            <person name="Ogata H."/>
        </authorList>
    </citation>
    <scope>NUCLEOTIDE SEQUENCE [LARGE SCALE GENOMIC DNA]</scope>
</reference>
<feature type="compositionally biased region" description="Polar residues" evidence="1">
    <location>
        <begin position="78"/>
        <end position="100"/>
    </location>
</feature>
<accession>A0A9W7EXK4</accession>
<feature type="region of interest" description="Disordered" evidence="1">
    <location>
        <begin position="438"/>
        <end position="475"/>
    </location>
</feature>
<proteinExistence type="predicted"/>
<feature type="compositionally biased region" description="Basic and acidic residues" evidence="1">
    <location>
        <begin position="381"/>
        <end position="390"/>
    </location>
</feature>
<feature type="region of interest" description="Disordered" evidence="1">
    <location>
        <begin position="78"/>
        <end position="130"/>
    </location>
</feature>
<feature type="compositionally biased region" description="Acidic residues" evidence="1">
    <location>
        <begin position="391"/>
        <end position="420"/>
    </location>
</feature>
<dbReference type="EMBL" id="BLQM01000526">
    <property type="protein sequence ID" value="GMH93523.1"/>
    <property type="molecule type" value="Genomic_DNA"/>
</dbReference>
<comment type="caution">
    <text evidence="2">The sequence shown here is derived from an EMBL/GenBank/DDBJ whole genome shotgun (WGS) entry which is preliminary data.</text>
</comment>
<evidence type="ECO:0000313" key="2">
    <source>
        <dbReference type="EMBL" id="GMH93523.1"/>
    </source>
</evidence>
<evidence type="ECO:0000256" key="1">
    <source>
        <dbReference type="SAM" id="MobiDB-lite"/>
    </source>
</evidence>
<name>A0A9W7EXK4_9STRA</name>
<feature type="compositionally biased region" description="Basic and acidic residues" evidence="1">
    <location>
        <begin position="21"/>
        <end position="30"/>
    </location>
</feature>
<feature type="compositionally biased region" description="Basic residues" evidence="1">
    <location>
        <begin position="463"/>
        <end position="474"/>
    </location>
</feature>
<organism evidence="2 3">
    <name type="scientific">Triparma laevis f. inornata</name>
    <dbReference type="NCBI Taxonomy" id="1714386"/>
    <lineage>
        <taxon>Eukaryota</taxon>
        <taxon>Sar</taxon>
        <taxon>Stramenopiles</taxon>
        <taxon>Ochrophyta</taxon>
        <taxon>Bolidophyceae</taxon>
        <taxon>Parmales</taxon>
        <taxon>Triparmaceae</taxon>
        <taxon>Triparma</taxon>
    </lineage>
</organism>